<reference evidence="1 2" key="1">
    <citation type="submission" date="2020-03" db="EMBL/GenBank/DDBJ databases">
        <title>Whole genome shotgun sequence of Phytohabitans rumicis NBRC 108638.</title>
        <authorList>
            <person name="Komaki H."/>
            <person name="Tamura T."/>
        </authorList>
    </citation>
    <scope>NUCLEOTIDE SEQUENCE [LARGE SCALE GENOMIC DNA]</scope>
    <source>
        <strain evidence="1 2">NBRC 108638</strain>
    </source>
</reference>
<dbReference type="AlphaFoldDB" id="A0A6V8L529"/>
<gene>
    <name evidence="1" type="ORF">Prum_049560</name>
</gene>
<evidence type="ECO:0000313" key="2">
    <source>
        <dbReference type="Proteomes" id="UP000482960"/>
    </source>
</evidence>
<dbReference type="Gene3D" id="1.25.40.10">
    <property type="entry name" value="Tetratricopeptide repeat domain"/>
    <property type="match status" value="1"/>
</dbReference>
<dbReference type="SUPFAM" id="SSF48452">
    <property type="entry name" value="TPR-like"/>
    <property type="match status" value="1"/>
</dbReference>
<dbReference type="Proteomes" id="UP000482960">
    <property type="component" value="Unassembled WGS sequence"/>
</dbReference>
<dbReference type="InterPro" id="IPR011990">
    <property type="entry name" value="TPR-like_helical_dom_sf"/>
</dbReference>
<evidence type="ECO:0008006" key="3">
    <source>
        <dbReference type="Google" id="ProtNLM"/>
    </source>
</evidence>
<accession>A0A6V8L529</accession>
<organism evidence="1 2">
    <name type="scientific">Phytohabitans rumicis</name>
    <dbReference type="NCBI Taxonomy" id="1076125"/>
    <lineage>
        <taxon>Bacteria</taxon>
        <taxon>Bacillati</taxon>
        <taxon>Actinomycetota</taxon>
        <taxon>Actinomycetes</taxon>
        <taxon>Micromonosporales</taxon>
        <taxon>Micromonosporaceae</taxon>
    </lineage>
</organism>
<reference evidence="1 2" key="2">
    <citation type="submission" date="2020-03" db="EMBL/GenBank/DDBJ databases">
        <authorList>
            <person name="Ichikawa N."/>
            <person name="Kimura A."/>
            <person name="Kitahashi Y."/>
            <person name="Uohara A."/>
        </authorList>
    </citation>
    <scope>NUCLEOTIDE SEQUENCE [LARGE SCALE GENOMIC DNA]</scope>
    <source>
        <strain evidence="1 2">NBRC 108638</strain>
    </source>
</reference>
<evidence type="ECO:0000313" key="1">
    <source>
        <dbReference type="EMBL" id="GFJ91314.1"/>
    </source>
</evidence>
<sequence>MAAFRNHGGMMPQEDEISQLMGEALELFRSGHLDRARRSSERAIEMCRELTAAEPGDPQHGRVLASLLYNHATVLNRMDRRPAALVAILESCRLYEQLVPLDRLAFKPLHADALTRAGTTLAALGRAEEAVAYQRSAVAAYESLPVNGVVERGLPRALALLAASHDANDQPEQAISAATEAVGRYEELHARDGLPVDGASYYALAARTLSRLHARRGDWGAATSADAVAVGIYRLLVEQDAPEYAEQLAAALADSATNLSAAGRPDEGVEQVRDAARLVHELNLRFPGRYAAAVSRIDAVLAAVRTSW</sequence>
<comment type="caution">
    <text evidence="1">The sequence shown here is derived from an EMBL/GenBank/DDBJ whole genome shotgun (WGS) entry which is preliminary data.</text>
</comment>
<keyword evidence="2" id="KW-1185">Reference proteome</keyword>
<proteinExistence type="predicted"/>
<name>A0A6V8L529_9ACTN</name>
<protein>
    <recommendedName>
        <fullName evidence="3">MalT-like TPR region domain-containing protein</fullName>
    </recommendedName>
</protein>
<dbReference type="EMBL" id="BLPG01000001">
    <property type="protein sequence ID" value="GFJ91314.1"/>
    <property type="molecule type" value="Genomic_DNA"/>
</dbReference>